<evidence type="ECO:0000259" key="2">
    <source>
        <dbReference type="Pfam" id="PF01878"/>
    </source>
</evidence>
<dbReference type="SUPFAM" id="SSF88697">
    <property type="entry name" value="PUA domain-like"/>
    <property type="match status" value="1"/>
</dbReference>
<evidence type="ECO:0000256" key="1">
    <source>
        <dbReference type="HAMAP-Rule" id="MF_00771"/>
    </source>
</evidence>
<evidence type="ECO:0000313" key="4">
    <source>
        <dbReference type="Proteomes" id="UP000239872"/>
    </source>
</evidence>
<protein>
    <recommendedName>
        <fullName evidence="1">UPF0310 protein CJD36_008605</fullName>
    </recommendedName>
</protein>
<keyword evidence="4" id="KW-1185">Reference proteome</keyword>
<reference evidence="3 4" key="1">
    <citation type="submission" date="2018-01" db="EMBL/GenBank/DDBJ databases">
        <title>A novel member of the phylum Bacteroidetes isolated from glacier ice.</title>
        <authorList>
            <person name="Liu Q."/>
            <person name="Xin Y.-H."/>
        </authorList>
    </citation>
    <scope>NUCLEOTIDE SEQUENCE [LARGE SCALE GENOMIC DNA]</scope>
    <source>
        <strain evidence="3 4">RB1R16</strain>
    </source>
</reference>
<dbReference type="NCBIfam" id="NF002616">
    <property type="entry name" value="PRK02268.1-2"/>
    <property type="match status" value="1"/>
</dbReference>
<comment type="similarity">
    <text evidence="1">Belongs to the UPF0310 family.</text>
</comment>
<feature type="domain" description="EVE" evidence="2">
    <location>
        <begin position="5"/>
        <end position="135"/>
    </location>
</feature>
<name>A0A2S7SYQ1_9BACT</name>
<dbReference type="CDD" id="cd21132">
    <property type="entry name" value="EVE-like"/>
    <property type="match status" value="1"/>
</dbReference>
<dbReference type="Proteomes" id="UP000239872">
    <property type="component" value="Unassembled WGS sequence"/>
</dbReference>
<dbReference type="AlphaFoldDB" id="A0A2S7SYQ1"/>
<dbReference type="InterPro" id="IPR022996">
    <property type="entry name" value="UPF0310"/>
</dbReference>
<dbReference type="EMBL" id="PPSL01000002">
    <property type="protein sequence ID" value="PQJ11844.1"/>
    <property type="molecule type" value="Genomic_DNA"/>
</dbReference>
<dbReference type="HAMAP" id="MF_00771">
    <property type="entry name" value="UPF0310"/>
    <property type="match status" value="1"/>
</dbReference>
<proteinExistence type="inferred from homology"/>
<dbReference type="InterPro" id="IPR002740">
    <property type="entry name" value="EVE_domain"/>
</dbReference>
<organism evidence="3 4">
    <name type="scientific">Flavipsychrobacter stenotrophus</name>
    <dbReference type="NCBI Taxonomy" id="2077091"/>
    <lineage>
        <taxon>Bacteria</taxon>
        <taxon>Pseudomonadati</taxon>
        <taxon>Bacteroidota</taxon>
        <taxon>Chitinophagia</taxon>
        <taxon>Chitinophagales</taxon>
        <taxon>Chitinophagaceae</taxon>
        <taxon>Flavipsychrobacter</taxon>
    </lineage>
</organism>
<dbReference type="InterPro" id="IPR015947">
    <property type="entry name" value="PUA-like_sf"/>
</dbReference>
<evidence type="ECO:0000313" key="3">
    <source>
        <dbReference type="EMBL" id="PQJ11844.1"/>
    </source>
</evidence>
<gene>
    <name evidence="3" type="ORF">CJD36_008605</name>
</gene>
<dbReference type="OrthoDB" id="9793567at2"/>
<dbReference type="Gene3D" id="3.10.590.10">
    <property type="entry name" value="ph1033 like domains"/>
    <property type="match status" value="1"/>
</dbReference>
<dbReference type="Pfam" id="PF01878">
    <property type="entry name" value="EVE"/>
    <property type="match status" value="1"/>
</dbReference>
<accession>A0A2S7SYQ1</accession>
<comment type="caution">
    <text evidence="3">The sequence shown here is derived from an EMBL/GenBank/DDBJ whole genome shotgun (WGS) entry which is preliminary data.</text>
</comment>
<sequence>MSQRKYWLTVVSNEHTQWGVAGSYMQACHGKEAPLKRMKQGDGVVFYSSKERMGDDTKLQAFTAIGEVADDVVYQFAMSEHFVPYRRNINFLPCNAVSILPLINQLTFIPDKRSWGYPFRFGFLEIGEEDFKLISTQMLVKE</sequence>
<dbReference type="RefSeq" id="WP_105038724.1">
    <property type="nucleotide sequence ID" value="NZ_PPSL01000002.1"/>
</dbReference>